<evidence type="ECO:0000313" key="2">
    <source>
        <dbReference type="EMBL" id="HFT94068.1"/>
    </source>
</evidence>
<evidence type="ECO:0008006" key="3">
    <source>
        <dbReference type="Google" id="ProtNLM"/>
    </source>
</evidence>
<keyword evidence="1" id="KW-0812">Transmembrane</keyword>
<accession>A0A7C3QXF7</accession>
<evidence type="ECO:0000256" key="1">
    <source>
        <dbReference type="SAM" id="Phobius"/>
    </source>
</evidence>
<dbReference type="Pfam" id="PF04612">
    <property type="entry name" value="T2SSM"/>
    <property type="match status" value="1"/>
</dbReference>
<comment type="caution">
    <text evidence="2">The sequence shown here is derived from an EMBL/GenBank/DDBJ whole genome shotgun (WGS) entry which is preliminary data.</text>
</comment>
<dbReference type="GO" id="GO:0015627">
    <property type="term" value="C:type II protein secretion system complex"/>
    <property type="evidence" value="ECO:0007669"/>
    <property type="project" value="InterPro"/>
</dbReference>
<feature type="transmembrane region" description="Helical" evidence="1">
    <location>
        <begin position="33"/>
        <end position="54"/>
    </location>
</feature>
<proteinExistence type="predicted"/>
<dbReference type="EMBL" id="DTMM01000195">
    <property type="protein sequence ID" value="HFT94068.1"/>
    <property type="molecule type" value="Genomic_DNA"/>
</dbReference>
<keyword evidence="1" id="KW-0472">Membrane</keyword>
<protein>
    <recommendedName>
        <fullName evidence="3">General secretion pathway protein M</fullName>
    </recommendedName>
</protein>
<dbReference type="AlphaFoldDB" id="A0A7C3QXF7"/>
<gene>
    <name evidence="2" type="ORF">ENX03_09095</name>
</gene>
<reference evidence="2" key="1">
    <citation type="journal article" date="2020" name="mSystems">
        <title>Genome- and Community-Level Interaction Insights into Carbon Utilization and Element Cycling Functions of Hydrothermarchaeota in Hydrothermal Sediment.</title>
        <authorList>
            <person name="Zhou Z."/>
            <person name="Liu Y."/>
            <person name="Xu W."/>
            <person name="Pan J."/>
            <person name="Luo Z.H."/>
            <person name="Li M."/>
        </authorList>
    </citation>
    <scope>NUCLEOTIDE SEQUENCE [LARGE SCALE GENOMIC DNA]</scope>
    <source>
        <strain evidence="2">SpSt-902</strain>
    </source>
</reference>
<dbReference type="GO" id="GO:0015628">
    <property type="term" value="P:protein secretion by the type II secretion system"/>
    <property type="evidence" value="ECO:0007669"/>
    <property type="project" value="InterPro"/>
</dbReference>
<organism evidence="2">
    <name type="scientific">Leptospirillum ferriphilum</name>
    <dbReference type="NCBI Taxonomy" id="178606"/>
    <lineage>
        <taxon>Bacteria</taxon>
        <taxon>Pseudomonadati</taxon>
        <taxon>Nitrospirota</taxon>
        <taxon>Nitrospiria</taxon>
        <taxon>Nitrospirales</taxon>
        <taxon>Nitrospiraceae</taxon>
        <taxon>Leptospirillum</taxon>
    </lineage>
</organism>
<name>A0A7C3QXF7_9BACT</name>
<sequence>MTEWKRALGAFGDRHIQPLKLKWDQLNQRERRLLALLGGILGLYIFQLLVQATLVSPYQRYRDEEHSLRSDILQAITLSREIRQSQQIIQERSRPLAEDHAGFSLISYLEQEADRTHIRSAITQMTPRSLPPDGNYHTTLVSLRIEKVDLPHILLFLARLERSRHLIRITHVTIERRFDKHRLLDVRIDVQSIQPT</sequence>
<keyword evidence="1" id="KW-1133">Transmembrane helix</keyword>
<dbReference type="InterPro" id="IPR007690">
    <property type="entry name" value="T2SS_GspM"/>
</dbReference>